<keyword evidence="2" id="KW-1185">Reference proteome</keyword>
<proteinExistence type="predicted"/>
<dbReference type="SUPFAM" id="SSF46785">
    <property type="entry name" value="Winged helix' DNA-binding domain"/>
    <property type="match status" value="1"/>
</dbReference>
<protein>
    <submittedName>
        <fullName evidence="1">Uncharacterized protein</fullName>
    </submittedName>
</protein>
<sequence length="191" mass="20845">MKKPPSRYSPRPGSKVAEAIDALGNGPMTPKELAHVLQRDSSAINTLLLRALTHAAIIRVKDRRGRLYFATPDTILDEQFVPTPQGESGIADSDTSSKPNILQLQRASAEKTPALISSNVYSMSGHENGTPSSIEHIEFPSLSFESKSPPVIAGLFSDGELTISIGGECLQLDTAQRQQLYAYLHKIRYLE</sequence>
<evidence type="ECO:0000313" key="2">
    <source>
        <dbReference type="Proteomes" id="UP000657372"/>
    </source>
</evidence>
<dbReference type="EMBL" id="JADOEL010000003">
    <property type="protein sequence ID" value="MBF8177050.1"/>
    <property type="molecule type" value="Genomic_DNA"/>
</dbReference>
<dbReference type="InterPro" id="IPR036390">
    <property type="entry name" value="WH_DNA-bd_sf"/>
</dbReference>
<comment type="caution">
    <text evidence="1">The sequence shown here is derived from an EMBL/GenBank/DDBJ whole genome shotgun (WGS) entry which is preliminary data.</text>
</comment>
<evidence type="ECO:0000313" key="1">
    <source>
        <dbReference type="EMBL" id="MBF8177050.1"/>
    </source>
</evidence>
<name>A0ABS0EQQ7_9BURK</name>
<dbReference type="Proteomes" id="UP000657372">
    <property type="component" value="Unassembled WGS sequence"/>
</dbReference>
<accession>A0ABS0EQQ7</accession>
<dbReference type="RefSeq" id="WP_195874899.1">
    <property type="nucleotide sequence ID" value="NZ_JADOEL010000003.1"/>
</dbReference>
<reference evidence="1 2" key="1">
    <citation type="submission" date="2020-11" db="EMBL/GenBank/DDBJ databases">
        <title>WGS of Herminiimonas contaminans strain Marseille-Q4544 isolated from planarians Schmidtea mediterranea.</title>
        <authorList>
            <person name="Kangale L."/>
        </authorList>
    </citation>
    <scope>NUCLEOTIDE SEQUENCE [LARGE SCALE GENOMIC DNA]</scope>
    <source>
        <strain evidence="1 2">Marseille-Q4544</strain>
    </source>
</reference>
<organism evidence="1 2">
    <name type="scientific">Herminiimonas contaminans</name>
    <dbReference type="NCBI Taxonomy" id="1111140"/>
    <lineage>
        <taxon>Bacteria</taxon>
        <taxon>Pseudomonadati</taxon>
        <taxon>Pseudomonadota</taxon>
        <taxon>Betaproteobacteria</taxon>
        <taxon>Burkholderiales</taxon>
        <taxon>Oxalobacteraceae</taxon>
        <taxon>Herminiimonas</taxon>
    </lineage>
</organism>
<gene>
    <name evidence="1" type="ORF">IXC47_05070</name>
</gene>